<dbReference type="GO" id="GO:0003677">
    <property type="term" value="F:DNA binding"/>
    <property type="evidence" value="ECO:0007669"/>
    <property type="project" value="InterPro"/>
</dbReference>
<organism evidence="2 3">
    <name type="scientific">Acetatifactor muris</name>
    <dbReference type="NCBI Taxonomy" id="879566"/>
    <lineage>
        <taxon>Bacteria</taxon>
        <taxon>Bacillati</taxon>
        <taxon>Bacillota</taxon>
        <taxon>Clostridia</taxon>
        <taxon>Lachnospirales</taxon>
        <taxon>Lachnospiraceae</taxon>
        <taxon>Acetatifactor</taxon>
    </lineage>
</organism>
<dbReference type="InterPro" id="IPR011109">
    <property type="entry name" value="DNA_bind_recombinase_dom"/>
</dbReference>
<dbReference type="Gene3D" id="3.90.1750.20">
    <property type="entry name" value="Putative Large Serine Recombinase, Chain B, Domain 2"/>
    <property type="match status" value="1"/>
</dbReference>
<name>A0A2K4ZIZ0_9FIRM</name>
<evidence type="ECO:0000259" key="1">
    <source>
        <dbReference type="Pfam" id="PF07508"/>
    </source>
</evidence>
<dbReference type="GO" id="GO:0000150">
    <property type="term" value="F:DNA strand exchange activity"/>
    <property type="evidence" value="ECO:0007669"/>
    <property type="project" value="InterPro"/>
</dbReference>
<dbReference type="Proteomes" id="UP000236311">
    <property type="component" value="Unassembled WGS sequence"/>
</dbReference>
<dbReference type="Pfam" id="PF07508">
    <property type="entry name" value="Recombinase"/>
    <property type="match status" value="1"/>
</dbReference>
<dbReference type="EMBL" id="OFSM01000015">
    <property type="protein sequence ID" value="SOY30376.1"/>
    <property type="molecule type" value="Genomic_DNA"/>
</dbReference>
<dbReference type="AlphaFoldDB" id="A0A2K4ZIZ0"/>
<proteinExistence type="predicted"/>
<gene>
    <name evidence="2" type="ORF">AMURIS_03103</name>
</gene>
<dbReference type="RefSeq" id="WP_103240412.1">
    <property type="nucleotide sequence ID" value="NZ_OFSM01000015.1"/>
</dbReference>
<evidence type="ECO:0000313" key="2">
    <source>
        <dbReference type="EMBL" id="SOY30376.1"/>
    </source>
</evidence>
<dbReference type="InterPro" id="IPR038109">
    <property type="entry name" value="DNA_bind_recomb_sf"/>
</dbReference>
<dbReference type="OrthoDB" id="9784557at2"/>
<reference evidence="2 3" key="1">
    <citation type="submission" date="2018-01" db="EMBL/GenBank/DDBJ databases">
        <authorList>
            <person name="Gaut B.S."/>
            <person name="Morton B.R."/>
            <person name="Clegg M.T."/>
            <person name="Duvall M.R."/>
        </authorList>
    </citation>
    <scope>NUCLEOTIDE SEQUENCE [LARGE SCALE GENOMIC DNA]</scope>
    <source>
        <strain evidence="2">GP69</strain>
    </source>
</reference>
<accession>A0A2K4ZIZ0</accession>
<feature type="domain" description="Recombinase" evidence="1">
    <location>
        <begin position="2"/>
        <end position="99"/>
    </location>
</feature>
<evidence type="ECO:0000313" key="3">
    <source>
        <dbReference type="Proteomes" id="UP000236311"/>
    </source>
</evidence>
<protein>
    <submittedName>
        <fullName evidence="2">Recombinase</fullName>
    </submittedName>
</protein>
<keyword evidence="3" id="KW-1185">Reference proteome</keyword>
<sequence length="108" mass="12128">MQGKGVSAIATALWEDKVHTPSAYKMSKGIGVAKKSEYPYNWETSMIASILENVAYIGVTESFKSTRLGFKSRKRIPTAKDRRTYIENAHTPIIDRGLWAMRITSTES</sequence>